<dbReference type="CDD" id="cd01179">
    <property type="entry name" value="IPT_plexin_repeat2"/>
    <property type="match status" value="1"/>
</dbReference>
<dbReference type="EMBL" id="AGCU01127184">
    <property type="status" value="NOT_ANNOTATED_CDS"/>
    <property type="molecule type" value="Genomic_DNA"/>
</dbReference>
<evidence type="ECO:0000259" key="18">
    <source>
        <dbReference type="PROSITE" id="PS51004"/>
    </source>
</evidence>
<evidence type="ECO:0000256" key="4">
    <source>
        <dbReference type="ARBA" id="ARBA00022553"/>
    </source>
</evidence>
<evidence type="ECO:0000256" key="3">
    <source>
        <dbReference type="ARBA" id="ARBA00022475"/>
    </source>
</evidence>
<dbReference type="SUPFAM" id="SSF101912">
    <property type="entry name" value="Sema domain"/>
    <property type="match status" value="1"/>
</dbReference>
<evidence type="ECO:0000256" key="7">
    <source>
        <dbReference type="ARBA" id="ARBA00022737"/>
    </source>
</evidence>
<dbReference type="InterPro" id="IPR015943">
    <property type="entry name" value="WD40/YVTN_repeat-like_dom_sf"/>
</dbReference>
<dbReference type="InterPro" id="IPR036352">
    <property type="entry name" value="Semap_dom_sf"/>
</dbReference>
<dbReference type="FunFam" id="2.130.10.10:FF:000006">
    <property type="entry name" value="Plexin A2"/>
    <property type="match status" value="1"/>
</dbReference>
<evidence type="ECO:0000256" key="11">
    <source>
        <dbReference type="ARBA" id="ARBA00023157"/>
    </source>
</evidence>
<protein>
    <recommendedName>
        <fullName evidence="14">Plexin-A2</fullName>
    </recommendedName>
</protein>
<dbReference type="EMBL" id="AGCU01127178">
    <property type="status" value="NOT_ANNOTATED_CDS"/>
    <property type="molecule type" value="Genomic_DNA"/>
</dbReference>
<keyword evidence="8 17" id="KW-1133">Transmembrane helix</keyword>
<evidence type="ECO:0000256" key="5">
    <source>
        <dbReference type="ARBA" id="ARBA00022692"/>
    </source>
</evidence>
<evidence type="ECO:0000256" key="2">
    <source>
        <dbReference type="ARBA" id="ARBA00010297"/>
    </source>
</evidence>
<dbReference type="InterPro" id="IPR041019">
    <property type="entry name" value="TIG1_plexin"/>
</dbReference>
<dbReference type="InterPro" id="IPR016201">
    <property type="entry name" value="PSI"/>
</dbReference>
<dbReference type="GO" id="GO:0030334">
    <property type="term" value="P:regulation of cell migration"/>
    <property type="evidence" value="ECO:0007669"/>
    <property type="project" value="TreeGrafter"/>
</dbReference>
<dbReference type="SUPFAM" id="SSF81296">
    <property type="entry name" value="E set domains"/>
    <property type="match status" value="4"/>
</dbReference>
<evidence type="ECO:0000256" key="16">
    <source>
        <dbReference type="SAM" id="Coils"/>
    </source>
</evidence>
<dbReference type="Pfam" id="PF17960">
    <property type="entry name" value="TIG_plexin"/>
    <property type="match status" value="1"/>
</dbReference>
<keyword evidence="5 17" id="KW-0812">Transmembrane</keyword>
<dbReference type="Gene3D" id="2.60.40.10">
    <property type="entry name" value="Immunoglobulins"/>
    <property type="match status" value="5"/>
</dbReference>
<comment type="similarity">
    <text evidence="2">Belongs to the plexin family.</text>
</comment>
<dbReference type="HOGENOM" id="CLU_001436_1_1_1"/>
<dbReference type="EMBL" id="AGCU01127177">
    <property type="status" value="NOT_ANNOTATED_CDS"/>
    <property type="molecule type" value="Genomic_DNA"/>
</dbReference>
<dbReference type="GO" id="GO:0005886">
    <property type="term" value="C:plasma membrane"/>
    <property type="evidence" value="ECO:0007669"/>
    <property type="project" value="UniProtKB-SubCell"/>
</dbReference>
<dbReference type="EMBL" id="AGCU01127176">
    <property type="status" value="NOT_ANNOTATED_CDS"/>
    <property type="molecule type" value="Genomic_DNA"/>
</dbReference>
<dbReference type="PANTHER" id="PTHR22625">
    <property type="entry name" value="PLEXIN"/>
    <property type="match status" value="1"/>
</dbReference>
<evidence type="ECO:0000313" key="19">
    <source>
        <dbReference type="Ensembl" id="ENSPSIP00000019306.1"/>
    </source>
</evidence>
<dbReference type="CDD" id="cd01181">
    <property type="entry name" value="IPT_plexin_repeat3"/>
    <property type="match status" value="1"/>
</dbReference>
<dbReference type="PANTHER" id="PTHR22625:SF37">
    <property type="entry name" value="PLEXIN-A2"/>
    <property type="match status" value="1"/>
</dbReference>
<dbReference type="EMBL" id="AGCU01127175">
    <property type="status" value="NOT_ANNOTATED_CDS"/>
    <property type="molecule type" value="Genomic_DNA"/>
</dbReference>
<evidence type="ECO:0000256" key="6">
    <source>
        <dbReference type="ARBA" id="ARBA00022729"/>
    </source>
</evidence>
<name>K7GG95_PELSI</name>
<dbReference type="InterPro" id="IPR013783">
    <property type="entry name" value="Ig-like_fold"/>
</dbReference>
<dbReference type="Pfam" id="PF01437">
    <property type="entry name" value="PSI"/>
    <property type="match status" value="2"/>
</dbReference>
<dbReference type="SMART" id="SM00423">
    <property type="entry name" value="PSI"/>
    <property type="match status" value="3"/>
</dbReference>
<dbReference type="Pfam" id="PF01833">
    <property type="entry name" value="TIG"/>
    <property type="match status" value="4"/>
</dbReference>
<dbReference type="Pfam" id="PF08337">
    <property type="entry name" value="Plexin_cytopl"/>
    <property type="match status" value="1"/>
</dbReference>
<evidence type="ECO:0000256" key="1">
    <source>
        <dbReference type="ARBA" id="ARBA00004251"/>
    </source>
</evidence>
<evidence type="ECO:0000256" key="10">
    <source>
        <dbReference type="ARBA" id="ARBA00023136"/>
    </source>
</evidence>
<dbReference type="Pfam" id="PF20170">
    <property type="entry name" value="Plexin_RBD"/>
    <property type="match status" value="1"/>
</dbReference>
<evidence type="ECO:0000256" key="14">
    <source>
        <dbReference type="ARBA" id="ARBA00070716"/>
    </source>
</evidence>
<dbReference type="GO" id="GO:0002116">
    <property type="term" value="C:semaphorin receptor complex"/>
    <property type="evidence" value="ECO:0007669"/>
    <property type="project" value="TreeGrafter"/>
</dbReference>
<dbReference type="InterPro" id="IPR013548">
    <property type="entry name" value="Plexin_cytoplasmic_RasGAP_dom"/>
</dbReference>
<proteinExistence type="inferred from homology"/>
<dbReference type="Gene3D" id="2.130.10.10">
    <property type="entry name" value="YVTN repeat-like/Quinoprotein amine dehydrogenase"/>
    <property type="match status" value="1"/>
</dbReference>
<dbReference type="GeneTree" id="ENSGT01050000244850"/>
<keyword evidence="4" id="KW-0597">Phosphoprotein</keyword>
<keyword evidence="20" id="KW-1185">Reference proteome</keyword>
<sequence>MDQRKNWPRMLDSDGWSAAVLFLFLVALSRHAAGTVLFNTFHSENRDWTFNHLTVHQRSGAVYIGAINRVYKLSGNLTMLVAHKTGPEEDNKSCYPPLIVQPCSEILTITNNVNKLLIIDYSENRLLACGSLYQGVCKLLRLDDLFILVEPSHKKEHYLSSVNKTGTMYGVIVRSEGEDGKLFIGTAVDGKQDYFPTLSSRKLPRDPESSAMLDYELHSDFVSSLIKIPSDTLALVSHFDIFYIYGFASGNFVYFLTVQPETPEGVSINSANDLFYTSRIVRLCKDDPKFHSYVSLPFGCVKGDVEYRLLQAAYLSKPGDVLANALNITAQDDILFAIFSKGQKQYHQPPDDSALCIFPIRTINTQIKERLQSCYQGEGNLELNWLLGKDVQCTKAPVPIDDNFCGLDINQPLGGSTPVEGVTLFTTNRDRMTSVASYVYNGYSVVFVGTKSGKLKKIRADGPPHGGIQYEMVPVFKDGSPILRDMAFSVDQKYLYVMSERQVSRVPVESCEQYTTCAECLSSEDPHCGWCSLHHMCSRKDKCERADEPSRFAASLSQCMRVTVRPSSISVSEHSLPLSMLVSDAPDLSAGITCLFGNLTEVEGQVSGSQVVCISPAAKDVPTIPVDQDWFGLELQLKSKETGKTFVSTEFKFYNCSAHQLCLSCVNSAFRCHWCKYRNLCTHDPTTCSFQEGRINVSEDCPQLFPTEEILIPVGEVKPITLKARNLPQPQSGQRGYECVLNIQGVIHRVPALRFNSSSVQCQNSSYLYDGMDISNLAVDFAVVWNGNFIIDNPEDLKVHLYKCAAQRESCGLCLKADQKFECGWCSGEAKCTLRQHCSSPIHPWLDWSSRNVKCSNPRITEILTVSGPPEGGTRVTIHGVNLGLDFSEIAHSVQVAGVQCTPLREQYIIAEQIVCEMGQALPGISSGPVLLCIGECKPEFMAKSSQQYTFVNPAVISLSPSRGPESGGTMVTISGHYLGAGSSVSVFLGNQTCEFYGRSMSEIVCVSAPSAHGLGLVPVSVSVDRAQLESTLQFEYIDDPRVQRIEPEWSIASGHTPLTVTGSNLDVIQEPRIRVKYNGKESVNVCKIVNTTTLTCLAPPLTSEYRPGLDAVERPDEFGFVFNNVQSLLIYNDTKFIYYPNPTFELLSSTGVLDQKPGSPIILKGKNLCPPASGGAKLNYTVLIGDTPCAVTVSETQLLCEPPNLTGQHKVMVHVGGIVFSPGSVNVISDSLLTLPAIVSIAAGGSLLLIIVIIVLIAYKRKSRENDLTLKRLQMQMDNLESRVALECKEAFAELQTDINELTSDLDRSGIPYLDYRTYAMRVLFPGIEDHPVLRELEVQGNGQQNVEKALKLFAQLINNKVFLLTFIRTLELQRSFSMRDRGNVASLIMTGLQGKLEYATDVLKQLLSDLIEKNLENKNHPKLLLRRTESVAEKMLTNWFAFLLHKFLKECAGEPLFMLYCAIKQQMEKGPIDAITGEARYSLSEDKLIRQQIEYKTLILNCVNPDNENSPEIPVKVLNCDTITQVKEKILDAVYKNVPYSQRPRAVDMDLEWRQGRIARVVLQDEDITTKIEGDWKRLNTLMHYQVSDRSVVALVPKQTSSYNIPASASISRTSISRYDSTFRYTGSPDSLRSRAPMITPDLESGVKVWHLVKNHDHGDQKEGDRGSKMVSEIYLTRLLATKGTLQKFVDDLFETLFSTVHRGSALPLAIKYMFDFLDEQADKHSIHDTDVRHTWKSNCLPLQFVFDIHKGSITDACLSVVAQTFMDSCSTSEHRLGKDSPSNKLLYAKDIPSYKSWVERYYADIAKLPAISDQDMNAYLAEQSRLHAIEFNMLSALNEIYSYVSKYSEEIIGALEQDEQARRQRLAYKVEQLICAMSIES</sequence>
<evidence type="ECO:0000256" key="9">
    <source>
        <dbReference type="ARBA" id="ARBA00023054"/>
    </source>
</evidence>
<dbReference type="InterPro" id="IPR014756">
    <property type="entry name" value="Ig_E-set"/>
</dbReference>
<dbReference type="GO" id="GO:0017154">
    <property type="term" value="F:semaphorin receptor activity"/>
    <property type="evidence" value="ECO:0007669"/>
    <property type="project" value="InterPro"/>
</dbReference>
<reference evidence="20" key="1">
    <citation type="submission" date="2011-10" db="EMBL/GenBank/DDBJ databases">
        <authorList>
            <consortium name="Soft-shell Turtle Genome Consortium"/>
        </authorList>
    </citation>
    <scope>NUCLEOTIDE SEQUENCE [LARGE SCALE GENOMIC DNA]</scope>
    <source>
        <strain evidence="20">Daiwa-1</strain>
    </source>
</reference>
<evidence type="ECO:0000256" key="12">
    <source>
        <dbReference type="ARBA" id="ARBA00023180"/>
    </source>
</evidence>
<dbReference type="FunFam" id="3.10.20.90:FF:000018">
    <property type="entry name" value="Plexin A2"/>
    <property type="match status" value="1"/>
</dbReference>
<reference evidence="19" key="3">
    <citation type="submission" date="2025-08" db="UniProtKB">
        <authorList>
            <consortium name="Ensembl"/>
        </authorList>
    </citation>
    <scope>IDENTIFICATION</scope>
</reference>
<dbReference type="FunFam" id="1.10.506.10:FF:000006">
    <property type="entry name" value="Plexin A1"/>
    <property type="match status" value="1"/>
</dbReference>
<keyword evidence="7" id="KW-0677">Repeat</keyword>
<dbReference type="SMART" id="SM00630">
    <property type="entry name" value="Sema"/>
    <property type="match status" value="1"/>
</dbReference>
<evidence type="ECO:0000256" key="13">
    <source>
        <dbReference type="ARBA" id="ARBA00056694"/>
    </source>
</evidence>
<accession>K7GG95</accession>
<dbReference type="SMART" id="SM00429">
    <property type="entry name" value="IPT"/>
    <property type="match status" value="4"/>
</dbReference>
<evidence type="ECO:0000256" key="8">
    <source>
        <dbReference type="ARBA" id="ARBA00022989"/>
    </source>
</evidence>
<feature type="domain" description="Sema" evidence="18">
    <location>
        <begin position="25"/>
        <end position="508"/>
    </location>
</feature>
<dbReference type="FunFam" id="2.60.40.10:FF:000123">
    <property type="entry name" value="Plexin A1"/>
    <property type="match status" value="1"/>
</dbReference>
<dbReference type="EMBL" id="AGCU01127180">
    <property type="status" value="NOT_ANNOTATED_CDS"/>
    <property type="molecule type" value="Genomic_DNA"/>
</dbReference>
<dbReference type="InterPro" id="IPR002165">
    <property type="entry name" value="Plexin_repeat"/>
</dbReference>
<comment type="caution">
    <text evidence="15">Lacks conserved residue(s) required for the propagation of feature annotation.</text>
</comment>
<dbReference type="Pfam" id="PF18020">
    <property type="entry name" value="TIG_2"/>
    <property type="match status" value="1"/>
</dbReference>
<dbReference type="FunFam" id="3.30.1680.10:FF:000032">
    <property type="entry name" value="Plexin A2"/>
    <property type="match status" value="1"/>
</dbReference>
<reference evidence="20" key="2">
    <citation type="journal article" date="2013" name="Nat. Genet.">
        <title>The draft genomes of soft-shell turtle and green sea turtle yield insights into the development and evolution of the turtle-specific body plan.</title>
        <authorList>
            <person name="Wang Z."/>
            <person name="Pascual-Anaya J."/>
            <person name="Zadissa A."/>
            <person name="Li W."/>
            <person name="Niimura Y."/>
            <person name="Huang Z."/>
            <person name="Li C."/>
            <person name="White S."/>
            <person name="Xiong Z."/>
            <person name="Fang D."/>
            <person name="Wang B."/>
            <person name="Ming Y."/>
            <person name="Chen Y."/>
            <person name="Zheng Y."/>
            <person name="Kuraku S."/>
            <person name="Pignatelli M."/>
            <person name="Herrero J."/>
            <person name="Beal K."/>
            <person name="Nozawa M."/>
            <person name="Li Q."/>
            <person name="Wang J."/>
            <person name="Zhang H."/>
            <person name="Yu L."/>
            <person name="Shigenobu S."/>
            <person name="Wang J."/>
            <person name="Liu J."/>
            <person name="Flicek P."/>
            <person name="Searle S."/>
            <person name="Wang J."/>
            <person name="Kuratani S."/>
            <person name="Yin Y."/>
            <person name="Aken B."/>
            <person name="Zhang G."/>
            <person name="Irie N."/>
        </authorList>
    </citation>
    <scope>NUCLEOTIDE SEQUENCE [LARGE SCALE GENOMIC DNA]</scope>
    <source>
        <strain evidence="20">Daiwa-1</strain>
    </source>
</reference>
<dbReference type="GO" id="GO:0009653">
    <property type="term" value="P:anatomical structure morphogenesis"/>
    <property type="evidence" value="ECO:0007669"/>
    <property type="project" value="UniProtKB-ARBA"/>
</dbReference>
<dbReference type="Gene3D" id="3.10.20.90">
    <property type="entry name" value="Phosphatidylinositol 3-kinase Catalytic Subunit, Chain A, domain 1"/>
    <property type="match status" value="1"/>
</dbReference>
<evidence type="ECO:0000256" key="15">
    <source>
        <dbReference type="PROSITE-ProRule" id="PRU00352"/>
    </source>
</evidence>
<keyword evidence="10 17" id="KW-0472">Membrane</keyword>
<dbReference type="InterPro" id="IPR002909">
    <property type="entry name" value="IPT_dom"/>
</dbReference>
<dbReference type="EMBL" id="AGCU01127183">
    <property type="status" value="NOT_ANNOTATED_CDS"/>
    <property type="molecule type" value="Genomic_DNA"/>
</dbReference>
<dbReference type="Proteomes" id="UP000007267">
    <property type="component" value="Unassembled WGS sequence"/>
</dbReference>
<gene>
    <name evidence="19" type="primary">PLXNA2</name>
</gene>
<dbReference type="SUPFAM" id="SSF48350">
    <property type="entry name" value="GTPase activation domain, GAP"/>
    <property type="match status" value="1"/>
</dbReference>
<dbReference type="FunFam" id="2.60.40.10:FF:000695">
    <property type="entry name" value="Plexin A2"/>
    <property type="match status" value="1"/>
</dbReference>
<dbReference type="CDD" id="cd11272">
    <property type="entry name" value="Sema_plexin_A2"/>
    <property type="match status" value="1"/>
</dbReference>
<dbReference type="Pfam" id="PF01403">
    <property type="entry name" value="Sema"/>
    <property type="match status" value="1"/>
</dbReference>
<keyword evidence="9 16" id="KW-0175">Coiled coil</keyword>
<dbReference type="FunFam" id="1.10.506.10:FF:000005">
    <property type="entry name" value="Plexin A1"/>
    <property type="match status" value="1"/>
</dbReference>
<dbReference type="InterPro" id="IPR031148">
    <property type="entry name" value="Plexin"/>
</dbReference>
<keyword evidence="11" id="KW-1015">Disulfide bond</keyword>
<comment type="subcellular location">
    <subcellularLocation>
        <location evidence="1">Cell membrane</location>
        <topology evidence="1">Single-pass type I membrane protein</topology>
    </subcellularLocation>
</comment>
<feature type="transmembrane region" description="Helical" evidence="17">
    <location>
        <begin position="1238"/>
        <end position="1260"/>
    </location>
</feature>
<dbReference type="CDD" id="cd01180">
    <property type="entry name" value="IPT_plexin_repeat1"/>
    <property type="match status" value="1"/>
</dbReference>
<keyword evidence="6" id="KW-0732">Signal</keyword>
<dbReference type="Gene3D" id="1.10.506.10">
    <property type="entry name" value="GTPase Activation - p120gap, domain 1"/>
    <property type="match status" value="1"/>
</dbReference>
<evidence type="ECO:0000313" key="20">
    <source>
        <dbReference type="Proteomes" id="UP000007267"/>
    </source>
</evidence>
<evidence type="ECO:0000256" key="17">
    <source>
        <dbReference type="SAM" id="Phobius"/>
    </source>
</evidence>
<dbReference type="Pfam" id="PF24479">
    <property type="entry name" value="PSI_PlexinA-B"/>
    <property type="match status" value="1"/>
</dbReference>
<reference evidence="19" key="4">
    <citation type="submission" date="2025-09" db="UniProtKB">
        <authorList>
            <consortium name="Ensembl"/>
        </authorList>
    </citation>
    <scope>IDENTIFICATION</scope>
</reference>
<organism evidence="19 20">
    <name type="scientific">Pelodiscus sinensis</name>
    <name type="common">Chinese softshell turtle</name>
    <name type="synonym">Trionyx sinensis</name>
    <dbReference type="NCBI Taxonomy" id="13735"/>
    <lineage>
        <taxon>Eukaryota</taxon>
        <taxon>Metazoa</taxon>
        <taxon>Chordata</taxon>
        <taxon>Craniata</taxon>
        <taxon>Vertebrata</taxon>
        <taxon>Euteleostomi</taxon>
        <taxon>Archelosauria</taxon>
        <taxon>Testudinata</taxon>
        <taxon>Testudines</taxon>
        <taxon>Cryptodira</taxon>
        <taxon>Trionychia</taxon>
        <taxon>Trionychidae</taxon>
        <taxon>Pelodiscus</taxon>
    </lineage>
</organism>
<dbReference type="FunFam" id="2.60.40.10:FF:000071">
    <property type="entry name" value="Plexin A2"/>
    <property type="match status" value="1"/>
</dbReference>
<keyword evidence="3" id="KW-1003">Cell membrane</keyword>
<keyword evidence="12" id="KW-0325">Glycoprotein</keyword>
<dbReference type="FunFam" id="2.60.40.10:FF:000131">
    <property type="entry name" value="Plexin A2"/>
    <property type="match status" value="1"/>
</dbReference>
<dbReference type="InterPro" id="IPR041362">
    <property type="entry name" value="TIG2_plexin"/>
</dbReference>
<dbReference type="Ensembl" id="ENSPSIT00000019396.1">
    <property type="protein sequence ID" value="ENSPSIP00000019306.1"/>
    <property type="gene ID" value="ENSPSIG00000016967.1"/>
</dbReference>
<dbReference type="EMBL" id="AGCU01127181">
    <property type="status" value="NOT_ANNOTATED_CDS"/>
    <property type="molecule type" value="Genomic_DNA"/>
</dbReference>
<dbReference type="GO" id="GO:0007399">
    <property type="term" value="P:nervous system development"/>
    <property type="evidence" value="ECO:0007669"/>
    <property type="project" value="UniProtKB-ARBA"/>
</dbReference>
<dbReference type="InterPro" id="IPR046800">
    <property type="entry name" value="Plexin_RBD"/>
</dbReference>
<dbReference type="InterPro" id="IPR008936">
    <property type="entry name" value="Rho_GTPase_activation_prot"/>
</dbReference>
<dbReference type="CDD" id="cd12790">
    <property type="entry name" value="RasGAP_plexin_A"/>
    <property type="match status" value="1"/>
</dbReference>
<dbReference type="InterPro" id="IPR042826">
    <property type="entry name" value="Plexin-A2_sema"/>
</dbReference>
<feature type="coiled-coil region" evidence="16">
    <location>
        <begin position="1264"/>
        <end position="1291"/>
    </location>
</feature>
<dbReference type="InterPro" id="IPR001627">
    <property type="entry name" value="Semap_dom"/>
</dbReference>
<dbReference type="EMBL" id="AGCU01127182">
    <property type="status" value="NOT_ANNOTATED_CDS"/>
    <property type="molecule type" value="Genomic_DNA"/>
</dbReference>
<dbReference type="FunFam" id="2.60.40.10:FF:000339">
    <property type="entry name" value="Plexin A2"/>
    <property type="match status" value="1"/>
</dbReference>
<dbReference type="SUPFAM" id="SSF103575">
    <property type="entry name" value="Plexin repeat"/>
    <property type="match status" value="2"/>
</dbReference>
<dbReference type="CDD" id="cd00603">
    <property type="entry name" value="IPT_PCSR"/>
    <property type="match status" value="1"/>
</dbReference>
<comment type="function">
    <text evidence="13">Coreceptor for SEMA3A and SEMA6A. Necessary for signaling by SEMA6A and class 3 semaphorins and subsequent remodeling of the cytoskeleton. Plays a role in axon guidance, invasive growth and cell migration. Class 3 semaphorins bind to a complex composed of a neuropilin and a plexin. The plexin modulates the affinity of the complex for specific semaphorins, and its cytoplasmic domain is required for the activation of down-stream signaling events in the cytoplasm.</text>
</comment>
<dbReference type="EMBL" id="AGCU01127179">
    <property type="status" value="NOT_ANNOTATED_CDS"/>
    <property type="molecule type" value="Genomic_DNA"/>
</dbReference>
<dbReference type="GO" id="GO:0035295">
    <property type="term" value="P:tube development"/>
    <property type="evidence" value="ECO:0007669"/>
    <property type="project" value="UniProtKB-ARBA"/>
</dbReference>
<dbReference type="PROSITE" id="PS51004">
    <property type="entry name" value="SEMA"/>
    <property type="match status" value="1"/>
</dbReference>